<dbReference type="AlphaFoldDB" id="A0A0E9SU39"/>
<dbReference type="EMBL" id="GBXM01063776">
    <property type="protein sequence ID" value="JAH44801.1"/>
    <property type="molecule type" value="Transcribed_RNA"/>
</dbReference>
<reference evidence="1" key="2">
    <citation type="journal article" date="2015" name="Fish Shellfish Immunol.">
        <title>Early steps in the European eel (Anguilla anguilla)-Vibrio vulnificus interaction in the gills: Role of the RtxA13 toxin.</title>
        <authorList>
            <person name="Callol A."/>
            <person name="Pajuelo D."/>
            <person name="Ebbesson L."/>
            <person name="Teles M."/>
            <person name="MacKenzie S."/>
            <person name="Amaro C."/>
        </authorList>
    </citation>
    <scope>NUCLEOTIDE SEQUENCE</scope>
</reference>
<name>A0A0E9SU39_ANGAN</name>
<accession>A0A0E9SU39</accession>
<protein>
    <submittedName>
        <fullName evidence="1">Uncharacterized protein</fullName>
    </submittedName>
</protein>
<proteinExistence type="predicted"/>
<evidence type="ECO:0000313" key="1">
    <source>
        <dbReference type="EMBL" id="JAH44801.1"/>
    </source>
</evidence>
<organism evidence="1">
    <name type="scientific">Anguilla anguilla</name>
    <name type="common">European freshwater eel</name>
    <name type="synonym">Muraena anguilla</name>
    <dbReference type="NCBI Taxonomy" id="7936"/>
    <lineage>
        <taxon>Eukaryota</taxon>
        <taxon>Metazoa</taxon>
        <taxon>Chordata</taxon>
        <taxon>Craniata</taxon>
        <taxon>Vertebrata</taxon>
        <taxon>Euteleostomi</taxon>
        <taxon>Actinopterygii</taxon>
        <taxon>Neopterygii</taxon>
        <taxon>Teleostei</taxon>
        <taxon>Anguilliformes</taxon>
        <taxon>Anguillidae</taxon>
        <taxon>Anguilla</taxon>
    </lineage>
</organism>
<sequence length="27" mass="3137">MHKTEVSYLTHSISPFCSSKRLNRQEG</sequence>
<reference evidence="1" key="1">
    <citation type="submission" date="2014-11" db="EMBL/GenBank/DDBJ databases">
        <authorList>
            <person name="Amaro Gonzalez C."/>
        </authorList>
    </citation>
    <scope>NUCLEOTIDE SEQUENCE</scope>
</reference>